<protein>
    <submittedName>
        <fullName evidence="10">SusC/RagA family TonB-linked outer membrane protein</fullName>
    </submittedName>
</protein>
<comment type="similarity">
    <text evidence="7">Belongs to the TonB-dependent receptor family.</text>
</comment>
<dbReference type="InterPro" id="IPR036942">
    <property type="entry name" value="Beta-barrel_TonB_sf"/>
</dbReference>
<evidence type="ECO:0000313" key="10">
    <source>
        <dbReference type="EMBL" id="UYQ95746.1"/>
    </source>
</evidence>
<dbReference type="InterPro" id="IPR023997">
    <property type="entry name" value="TonB-dep_OMP_SusC/RagA_CS"/>
</dbReference>
<proteinExistence type="inferred from homology"/>
<reference evidence="10" key="1">
    <citation type="submission" date="2022-10" db="EMBL/GenBank/DDBJ databases">
        <title>Chitinophaga sp. nov., isolated from soil.</title>
        <authorList>
            <person name="Jeon C.O."/>
        </authorList>
    </citation>
    <scope>NUCLEOTIDE SEQUENCE</scope>
    <source>
        <strain evidence="10">R8</strain>
    </source>
</reference>
<evidence type="ECO:0000259" key="9">
    <source>
        <dbReference type="Pfam" id="PF07715"/>
    </source>
</evidence>
<dbReference type="InterPro" id="IPR037066">
    <property type="entry name" value="Plug_dom_sf"/>
</dbReference>
<keyword evidence="11" id="KW-1185">Reference proteome</keyword>
<keyword evidence="4 7" id="KW-0812">Transmembrane</keyword>
<dbReference type="SUPFAM" id="SSF56935">
    <property type="entry name" value="Porins"/>
    <property type="match status" value="1"/>
</dbReference>
<dbReference type="Proteomes" id="UP001162741">
    <property type="component" value="Chromosome"/>
</dbReference>
<dbReference type="InterPro" id="IPR023996">
    <property type="entry name" value="TonB-dep_OMP_SusC/RagA"/>
</dbReference>
<keyword evidence="8" id="KW-0732">Signal</keyword>
<feature type="chain" id="PRO_5047548490" evidence="8">
    <location>
        <begin position="18"/>
        <end position="1185"/>
    </location>
</feature>
<dbReference type="InterPro" id="IPR039426">
    <property type="entry name" value="TonB-dep_rcpt-like"/>
</dbReference>
<evidence type="ECO:0000256" key="6">
    <source>
        <dbReference type="ARBA" id="ARBA00023237"/>
    </source>
</evidence>
<evidence type="ECO:0000256" key="3">
    <source>
        <dbReference type="ARBA" id="ARBA00022452"/>
    </source>
</evidence>
<dbReference type="InterPro" id="IPR012910">
    <property type="entry name" value="Plug_dom"/>
</dbReference>
<evidence type="ECO:0000256" key="8">
    <source>
        <dbReference type="SAM" id="SignalP"/>
    </source>
</evidence>
<evidence type="ECO:0000256" key="4">
    <source>
        <dbReference type="ARBA" id="ARBA00022692"/>
    </source>
</evidence>
<dbReference type="Gene3D" id="2.170.130.10">
    <property type="entry name" value="TonB-dependent receptor, plug domain"/>
    <property type="match status" value="1"/>
</dbReference>
<evidence type="ECO:0000256" key="7">
    <source>
        <dbReference type="PROSITE-ProRule" id="PRU01360"/>
    </source>
</evidence>
<dbReference type="EMBL" id="CP107006">
    <property type="protein sequence ID" value="UYQ95746.1"/>
    <property type="molecule type" value="Genomic_DNA"/>
</dbReference>
<dbReference type="Pfam" id="PF07715">
    <property type="entry name" value="Plug"/>
    <property type="match status" value="1"/>
</dbReference>
<sequence>MRLTSFLLLVLCMHVSAKVASQRITFSGKEVPLEKVFSAIKKQAGFVVMYNKSLLKNRPPVTIDARDMPLPAFLDEVLKNQPLKYRISVQTIFLSEKPVEAITAPQQPRELKVSGIVFTNDREPLPGASVRLRGLTTGASTNANGMFTLERVSENAVLQVSSLGFKSREISLSRLLNGSAVAGVKTLTNEPAAISFEVVMEQLTDSLEAVVINSYATGYQTLSKERATGAFATVTAGVLQQQRLSNLNSLLEGRVAGYNNGLIRGTTSMNGVTSPLYVVDGLPVENTSLNSFGDITEALPGLNLEDIEKITVLKDAAAASIYGARAANGVIVIVTKKAKKGRPQVNASSTFTFQPYNFYTGNRANAADLVELEKEWAAGNPGLQGPDAASYAQSMLDNKAYINQGANAYFDFYAGNITQQQLDAKLASLAAGGYNYYDDMARYAKRNTFLQQHNVSIASAGEKNAFYASATYRDDALEDRYASDRNLGINIRNTAHLTKWLDLEVGTYLLAGDSREQAFNALSPGYTVMPYDRLVNADGSHFTSLASSRLSVNDLSIIDQYGLYSANVTPLDEISRNIGHNKSFNSRSVARLEVRFADWISYQSSFQYENNNQRFSRLYDKNSYYVRNRVNSFAGYTAAEGFFYKLPYGHIYNRNSRQSSAYTFRQQLNIDRSFGKHNLTAIFGSETRHAKLEFNEQTQYNYDPDVLSYDLVNAADLARAQGLFFNGSFSARDLGYDQETINRFVSFYGNAGYSYDDKYLVSGSLRWDRSNLWGTDARYQRKPLWSVGLGWNIYRENFFTPGFVSFLKLRGSYGLGGNIAKNSAPYMTAFYYSNNQLGGLEGSIASRPNPLLSWERTFTGNVGVDFAMYNNRITGSVDYYNKKGKDLLANTMGVPTEGFGFATYQINNGEMTNHGVEVTVSADIIKSKDWNWNVTGLFAFNRNKVTHVKVEAPMYIYQMDYPEAYPRVGNPFNAIYSYEWAGLNEEGLPQVYDETKNKALVSPPNLAAVKYSGTTVPIYSGSFNSALSYKGLTLAFLLTYEGGHKMRNSNLPMLNNEYNYNVFSYMTQFGSVHKRITDRWREPGDELRTNVPKALFAEDPDFNSDTYTLYANSSINVLNARNIRLSNISLAWNVPQAIIAKAFMQSARLQFNVENLFTLAADKDAKFLMGGYRRPNYVWGLYLGF</sequence>
<feature type="domain" description="TonB-dependent receptor plug" evidence="9">
    <location>
        <begin position="224"/>
        <end position="330"/>
    </location>
</feature>
<dbReference type="Gene3D" id="2.60.40.1120">
    <property type="entry name" value="Carboxypeptidase-like, regulatory domain"/>
    <property type="match status" value="1"/>
</dbReference>
<comment type="subcellular location">
    <subcellularLocation>
        <location evidence="1 7">Cell outer membrane</location>
        <topology evidence="1 7">Multi-pass membrane protein</topology>
    </subcellularLocation>
</comment>
<keyword evidence="5 7" id="KW-0472">Membrane</keyword>
<evidence type="ECO:0000313" key="11">
    <source>
        <dbReference type="Proteomes" id="UP001162741"/>
    </source>
</evidence>
<dbReference type="NCBIfam" id="TIGR04056">
    <property type="entry name" value="OMP_RagA_SusC"/>
    <property type="match status" value="1"/>
</dbReference>
<evidence type="ECO:0000256" key="1">
    <source>
        <dbReference type="ARBA" id="ARBA00004571"/>
    </source>
</evidence>
<accession>A0ABY6J8U2</accession>
<dbReference type="RefSeq" id="WP_264283433.1">
    <property type="nucleotide sequence ID" value="NZ_CP107006.1"/>
</dbReference>
<dbReference type="Gene3D" id="2.40.170.20">
    <property type="entry name" value="TonB-dependent receptor, beta-barrel domain"/>
    <property type="match status" value="1"/>
</dbReference>
<evidence type="ECO:0000256" key="5">
    <source>
        <dbReference type="ARBA" id="ARBA00023136"/>
    </source>
</evidence>
<dbReference type="PROSITE" id="PS52016">
    <property type="entry name" value="TONB_DEPENDENT_REC_3"/>
    <property type="match status" value="1"/>
</dbReference>
<feature type="signal peptide" evidence="8">
    <location>
        <begin position="1"/>
        <end position="17"/>
    </location>
</feature>
<dbReference type="NCBIfam" id="TIGR04057">
    <property type="entry name" value="SusC_RagA_signa"/>
    <property type="match status" value="1"/>
</dbReference>
<keyword evidence="6 7" id="KW-0998">Cell outer membrane</keyword>
<evidence type="ECO:0000256" key="2">
    <source>
        <dbReference type="ARBA" id="ARBA00022448"/>
    </source>
</evidence>
<keyword evidence="2 7" id="KW-0813">Transport</keyword>
<keyword evidence="3 7" id="KW-1134">Transmembrane beta strand</keyword>
<dbReference type="SUPFAM" id="SSF49464">
    <property type="entry name" value="Carboxypeptidase regulatory domain-like"/>
    <property type="match status" value="1"/>
</dbReference>
<name>A0ABY6J8U2_9BACT</name>
<dbReference type="Pfam" id="PF13715">
    <property type="entry name" value="CarbopepD_reg_2"/>
    <property type="match status" value="1"/>
</dbReference>
<gene>
    <name evidence="10" type="ORF">MKQ68_11600</name>
</gene>
<dbReference type="InterPro" id="IPR008969">
    <property type="entry name" value="CarboxyPept-like_regulatory"/>
</dbReference>
<organism evidence="10 11">
    <name type="scientific">Chitinophaga horti</name>
    <dbReference type="NCBI Taxonomy" id="2920382"/>
    <lineage>
        <taxon>Bacteria</taxon>
        <taxon>Pseudomonadati</taxon>
        <taxon>Bacteroidota</taxon>
        <taxon>Chitinophagia</taxon>
        <taxon>Chitinophagales</taxon>
        <taxon>Chitinophagaceae</taxon>
        <taxon>Chitinophaga</taxon>
    </lineage>
</organism>